<dbReference type="Pfam" id="PF02169">
    <property type="entry name" value="LPP20"/>
    <property type="match status" value="1"/>
</dbReference>
<evidence type="ECO:0000259" key="2">
    <source>
        <dbReference type="Pfam" id="PF02169"/>
    </source>
</evidence>
<evidence type="ECO:0000313" key="4">
    <source>
        <dbReference type="Proteomes" id="UP000005632"/>
    </source>
</evidence>
<protein>
    <recommendedName>
        <fullName evidence="2">Lipoprotein LPP20-like domain-containing protein</fullName>
    </recommendedName>
</protein>
<dbReference type="OrthoDB" id="370198at2"/>
<gene>
    <name evidence="3" type="ordered locus">SpiGrapes_0849</name>
</gene>
<reference evidence="3 4" key="1">
    <citation type="submission" date="2011-11" db="EMBL/GenBank/DDBJ databases">
        <title>Complete sequence of Spirochaeta sp. grapes.</title>
        <authorList>
            <consortium name="US DOE Joint Genome Institute"/>
            <person name="Lucas S."/>
            <person name="Han J."/>
            <person name="Lapidus A."/>
            <person name="Cheng J.-F."/>
            <person name="Goodwin L."/>
            <person name="Pitluck S."/>
            <person name="Peters L."/>
            <person name="Ovchinnikova G."/>
            <person name="Munk A.C."/>
            <person name="Detter J.C."/>
            <person name="Han C."/>
            <person name="Tapia R."/>
            <person name="Land M."/>
            <person name="Hauser L."/>
            <person name="Kyrpides N."/>
            <person name="Ivanova N."/>
            <person name="Pagani I."/>
            <person name="Ritalahtilisa K."/>
            <person name="Loeffler F."/>
            <person name="Woyke T."/>
        </authorList>
    </citation>
    <scope>NUCLEOTIDE SEQUENCE [LARGE SCALE GENOMIC DNA]</scope>
    <source>
        <strain evidence="4">ATCC BAA-1885 / DSM 22778 / Grapes</strain>
    </source>
</reference>
<dbReference type="InterPro" id="IPR024952">
    <property type="entry name" value="LPP20-like_dom"/>
</dbReference>
<evidence type="ECO:0000256" key="1">
    <source>
        <dbReference type="SAM" id="SignalP"/>
    </source>
</evidence>
<accession>G8QQP5</accession>
<keyword evidence="1" id="KW-0732">Signal</keyword>
<name>G8QQP5_SPHPG</name>
<dbReference type="Proteomes" id="UP000005632">
    <property type="component" value="Chromosome"/>
</dbReference>
<evidence type="ECO:0000313" key="3">
    <source>
        <dbReference type="EMBL" id="AEV28676.1"/>
    </source>
</evidence>
<feature type="domain" description="Lipoprotein LPP20-like" evidence="2">
    <location>
        <begin position="36"/>
        <end position="144"/>
    </location>
</feature>
<proteinExistence type="predicted"/>
<sequence length="356" mass="38774">MKKQNLSGKLLILCICVATVCSMSGCTSMQETGREPSWINQLYDRKYNEDTYLCAVGSGSSREKAVDAAFSSLSQVFNSKVRSVTTVSSLSTAATDAFGSVTFTDSSQMLDQGTVSSSTDKIIGAEVVNTYIDENARIYVRVALHRSRTADLYKNEIGELSSSINQLKLQSQTSADPLSAYFILRKAYGLAQRQQALIDQVEVLSKKKQTAALPSLERQLTTLASSIQVGVKVTVLSSVEPMKVTAAESLRSAFAQSLQSLGFKVVSDEKLATASLDILYTLEPVNLAGSPYEYARYELTAQLKEHDRLLLSYHKSDRQAALSSKDALAKALRQASGDSVQGFVNQMEQEFGSVED</sequence>
<dbReference type="EMBL" id="CP003155">
    <property type="protein sequence ID" value="AEV28676.1"/>
    <property type="molecule type" value="Genomic_DNA"/>
</dbReference>
<feature type="signal peptide" evidence="1">
    <location>
        <begin position="1"/>
        <end position="29"/>
    </location>
</feature>
<dbReference type="Gene3D" id="3.10.28.20">
    <property type="entry name" value="Acetamidase/Formamidase-like domains"/>
    <property type="match status" value="1"/>
</dbReference>
<dbReference type="RefSeq" id="WP_014269525.1">
    <property type="nucleotide sequence ID" value="NC_016633.1"/>
</dbReference>
<organism evidence="3 4">
    <name type="scientific">Sphaerochaeta pleomorpha (strain ATCC BAA-1885 / DSM 22778 / Grapes)</name>
    <dbReference type="NCBI Taxonomy" id="158190"/>
    <lineage>
        <taxon>Bacteria</taxon>
        <taxon>Pseudomonadati</taxon>
        <taxon>Spirochaetota</taxon>
        <taxon>Spirochaetia</taxon>
        <taxon>Spirochaetales</taxon>
        <taxon>Sphaerochaetaceae</taxon>
        <taxon>Sphaerochaeta</taxon>
    </lineage>
</organism>
<dbReference type="HOGENOM" id="CLU_813552_0_0_12"/>
<dbReference type="PROSITE" id="PS51257">
    <property type="entry name" value="PROKAR_LIPOPROTEIN"/>
    <property type="match status" value="1"/>
</dbReference>
<dbReference type="STRING" id="158190.SpiGrapes_0849"/>
<dbReference type="eggNOG" id="ENOG503107B">
    <property type="taxonomic scope" value="Bacteria"/>
</dbReference>
<dbReference type="AlphaFoldDB" id="G8QQP5"/>
<dbReference type="KEGG" id="sgp:SpiGrapes_0849"/>
<feature type="chain" id="PRO_5003513821" description="Lipoprotein LPP20-like domain-containing protein" evidence="1">
    <location>
        <begin position="30"/>
        <end position="356"/>
    </location>
</feature>
<keyword evidence="4" id="KW-1185">Reference proteome</keyword>